<accession>A0ABQ9ZTR2</accession>
<proteinExistence type="predicted"/>
<sequence length="78" mass="8627">MTDIEFAKLFVCFGNSKAAKQMYLLLIVQVFDHSNLLIPHSTGLASIVKFSSAHALNLPLNMAMVVINNYGELQEISD</sequence>
<name>A0ABQ9ZTR2_9CRUS</name>
<evidence type="ECO:0000313" key="2">
    <source>
        <dbReference type="Proteomes" id="UP001234178"/>
    </source>
</evidence>
<organism evidence="1 2">
    <name type="scientific">Daphnia magna</name>
    <dbReference type="NCBI Taxonomy" id="35525"/>
    <lineage>
        <taxon>Eukaryota</taxon>
        <taxon>Metazoa</taxon>
        <taxon>Ecdysozoa</taxon>
        <taxon>Arthropoda</taxon>
        <taxon>Crustacea</taxon>
        <taxon>Branchiopoda</taxon>
        <taxon>Diplostraca</taxon>
        <taxon>Cladocera</taxon>
        <taxon>Anomopoda</taxon>
        <taxon>Daphniidae</taxon>
        <taxon>Daphnia</taxon>
    </lineage>
</organism>
<protein>
    <submittedName>
        <fullName evidence="1">Uncharacterized protein</fullName>
    </submittedName>
</protein>
<dbReference type="Proteomes" id="UP001234178">
    <property type="component" value="Unassembled WGS sequence"/>
</dbReference>
<keyword evidence="2" id="KW-1185">Reference proteome</keyword>
<dbReference type="EMBL" id="JAOYFB010000005">
    <property type="protein sequence ID" value="KAK4016259.1"/>
    <property type="molecule type" value="Genomic_DNA"/>
</dbReference>
<gene>
    <name evidence="1" type="ORF">OUZ56_031209</name>
</gene>
<reference evidence="1 2" key="1">
    <citation type="journal article" date="2023" name="Nucleic Acids Res.">
        <title>The hologenome of Daphnia magna reveals possible DNA methylation and microbiome-mediated evolution of the host genome.</title>
        <authorList>
            <person name="Chaturvedi A."/>
            <person name="Li X."/>
            <person name="Dhandapani V."/>
            <person name="Marshall H."/>
            <person name="Kissane S."/>
            <person name="Cuenca-Cambronero M."/>
            <person name="Asole G."/>
            <person name="Calvet F."/>
            <person name="Ruiz-Romero M."/>
            <person name="Marangio P."/>
            <person name="Guigo R."/>
            <person name="Rago D."/>
            <person name="Mirbahai L."/>
            <person name="Eastwood N."/>
            <person name="Colbourne J.K."/>
            <person name="Zhou J."/>
            <person name="Mallon E."/>
            <person name="Orsini L."/>
        </authorList>
    </citation>
    <scope>NUCLEOTIDE SEQUENCE [LARGE SCALE GENOMIC DNA]</scope>
    <source>
        <strain evidence="1">LRV0_1</strain>
    </source>
</reference>
<evidence type="ECO:0000313" key="1">
    <source>
        <dbReference type="EMBL" id="KAK4016259.1"/>
    </source>
</evidence>
<comment type="caution">
    <text evidence="1">The sequence shown here is derived from an EMBL/GenBank/DDBJ whole genome shotgun (WGS) entry which is preliminary data.</text>
</comment>